<dbReference type="EMBL" id="CAKJTI010000016">
    <property type="protein sequence ID" value="CAG9613746.1"/>
    <property type="molecule type" value="Genomic_DNA"/>
</dbReference>
<feature type="transmembrane region" description="Helical" evidence="1">
    <location>
        <begin position="34"/>
        <end position="53"/>
    </location>
</feature>
<reference evidence="2 3" key="1">
    <citation type="submission" date="2021-10" db="EMBL/GenBank/DDBJ databases">
        <authorList>
            <person name="Criscuolo A."/>
        </authorList>
    </citation>
    <scope>NUCLEOTIDE SEQUENCE [LARGE SCALE GENOMIC DNA]</scope>
    <source>
        <strain evidence="3">CIP 111899</strain>
    </source>
</reference>
<organism evidence="2 3">
    <name type="scientific">Bacillus rhizoplanae</name>
    <dbReference type="NCBI Taxonomy" id="2880966"/>
    <lineage>
        <taxon>Bacteria</taxon>
        <taxon>Bacillati</taxon>
        <taxon>Bacillota</taxon>
        <taxon>Bacilli</taxon>
        <taxon>Bacillales</taxon>
        <taxon>Bacillaceae</taxon>
        <taxon>Bacillus</taxon>
    </lineage>
</organism>
<accession>A0ABM8YDK5</accession>
<evidence type="ECO:0000313" key="3">
    <source>
        <dbReference type="Proteomes" id="UP000789423"/>
    </source>
</evidence>
<keyword evidence="1" id="KW-1133">Transmembrane helix</keyword>
<keyword evidence="1" id="KW-0472">Membrane</keyword>
<feature type="transmembrane region" description="Helical" evidence="1">
    <location>
        <begin position="6"/>
        <end position="22"/>
    </location>
</feature>
<protein>
    <recommendedName>
        <fullName evidence="4">Amino acid transporter</fullName>
    </recommendedName>
</protein>
<evidence type="ECO:0000313" key="2">
    <source>
        <dbReference type="EMBL" id="CAG9613746.1"/>
    </source>
</evidence>
<proteinExistence type="predicted"/>
<gene>
    <name evidence="2" type="ORF">BACCIP111899_02965</name>
</gene>
<evidence type="ECO:0008006" key="4">
    <source>
        <dbReference type="Google" id="ProtNLM"/>
    </source>
</evidence>
<dbReference type="Proteomes" id="UP000789423">
    <property type="component" value="Unassembled WGS sequence"/>
</dbReference>
<comment type="caution">
    <text evidence="2">The sequence shown here is derived from an EMBL/GenBank/DDBJ whole genome shotgun (WGS) entry which is preliminary data.</text>
</comment>
<name>A0ABM8YDK5_9BACI</name>
<keyword evidence="1" id="KW-0812">Transmembrane</keyword>
<evidence type="ECO:0000256" key="1">
    <source>
        <dbReference type="SAM" id="Phobius"/>
    </source>
</evidence>
<keyword evidence="3" id="KW-1185">Reference proteome</keyword>
<sequence length="54" mass="6207">MSETIMICLYIVFGISAIFGLIKEFQKPEKKHSMILFEILILIAVIFTLYGILI</sequence>